<keyword evidence="3" id="KW-1185">Reference proteome</keyword>
<dbReference type="InterPro" id="IPR011604">
    <property type="entry name" value="PDDEXK-like_dom_sf"/>
</dbReference>
<evidence type="ECO:0000313" key="2">
    <source>
        <dbReference type="EMBL" id="TCW03020.1"/>
    </source>
</evidence>
<comment type="caution">
    <text evidence="2">The sequence shown here is derived from an EMBL/GenBank/DDBJ whole genome shotgun (WGS) entry which is preliminary data.</text>
</comment>
<evidence type="ECO:0000313" key="3">
    <source>
        <dbReference type="Proteomes" id="UP000295515"/>
    </source>
</evidence>
<name>A0A4R3Z706_9FIRM</name>
<reference evidence="2 3" key="1">
    <citation type="submission" date="2019-03" db="EMBL/GenBank/DDBJ databases">
        <title>Genomic Encyclopedia of Type Strains, Phase IV (KMG-IV): sequencing the most valuable type-strain genomes for metagenomic binning, comparative biology and taxonomic classification.</title>
        <authorList>
            <person name="Goeker M."/>
        </authorList>
    </citation>
    <scope>NUCLEOTIDE SEQUENCE [LARGE SCALE GENOMIC DNA]</scope>
    <source>
        <strain evidence="2 3">DSM 29487</strain>
    </source>
</reference>
<organism evidence="2 3">
    <name type="scientific">Longibaculum muris</name>
    <dbReference type="NCBI Taxonomy" id="1796628"/>
    <lineage>
        <taxon>Bacteria</taxon>
        <taxon>Bacillati</taxon>
        <taxon>Bacillota</taxon>
        <taxon>Erysipelotrichia</taxon>
        <taxon>Erysipelotrichales</taxon>
        <taxon>Coprobacillaceae</taxon>
        <taxon>Longibaculum</taxon>
    </lineage>
</organism>
<dbReference type="GeneID" id="98914146"/>
<feature type="region of interest" description="Disordered" evidence="1">
    <location>
        <begin position="352"/>
        <end position="376"/>
    </location>
</feature>
<dbReference type="Proteomes" id="UP000295515">
    <property type="component" value="Unassembled WGS sequence"/>
</dbReference>
<dbReference type="AlphaFoldDB" id="A0A4R3Z706"/>
<sequence length="376" mass="42155">MAAHALLSASSSHRWINCPPSAKLNAEAEKVNCETNSEYAKQGTDAHALCEYKLKIAIGMESTDPTENLSFYDEEMERCAEEYKNFCLSVNQETQKTCKDPVILIEEKLDFSNYVPNGFGTGDCVIIGDGTLHVIDYKHGQGVEVLADHNPQMMCYALGALNLYDGIYDIDNVSMTIFQPRRENISTFVMEKDGLYTWAETVLAPRAKLAFDGEGEFMAGDHCRFCKVKATCRKRMEQNMGLAKYDFEMPVTLEDAEISIVLSKVDELVSWATDVKEYALQQAMSGVHYDGFKVVEGRSVRKYTDEEKVAETVISNGQNPYEKKLLGITAMTALLGKKQFNELLGDLVYKPEGKPTLVPESDKRPEIKTAKEDFND</sequence>
<dbReference type="InterPro" id="IPR021229">
    <property type="entry name" value="DUF2800"/>
</dbReference>
<accession>A0A4R3Z706</accession>
<gene>
    <name evidence="2" type="ORF">EDD60_101326</name>
</gene>
<protein>
    <submittedName>
        <fullName evidence="2">Uncharacterized protein DUF2800</fullName>
    </submittedName>
</protein>
<dbReference type="RefSeq" id="WP_132226141.1">
    <property type="nucleotide sequence ID" value="NZ_JANKBF010000002.1"/>
</dbReference>
<dbReference type="EMBL" id="SMCQ01000001">
    <property type="protein sequence ID" value="TCW03020.1"/>
    <property type="molecule type" value="Genomic_DNA"/>
</dbReference>
<dbReference type="Gene3D" id="3.90.320.10">
    <property type="match status" value="1"/>
</dbReference>
<dbReference type="Pfam" id="PF10926">
    <property type="entry name" value="DUF2800"/>
    <property type="match status" value="1"/>
</dbReference>
<evidence type="ECO:0000256" key="1">
    <source>
        <dbReference type="SAM" id="MobiDB-lite"/>
    </source>
</evidence>
<proteinExistence type="predicted"/>
<feature type="compositionally biased region" description="Basic and acidic residues" evidence="1">
    <location>
        <begin position="360"/>
        <end position="376"/>
    </location>
</feature>